<sequence length="440" mass="48712">MVRASGTTITVVNDCGFTVWPGISGSPVFDITGFELTEGNSHSFQTPANWSGRLWGRTGCTFNGSGHGSCKIGDCGSGEMECNRRLATPPVTVAKFDIKEGREEATGETANYSSPGCVKRGCASELNTQCPGLLRLKDGGGCQSPCQVFRTPVYCCNSSLMTCESTSYSRFFHSACPRSDDVTSSESYRLCEGANYTVRFCPPDDAFSTFKVGSQLNRYDQLVSISGKFTLGFFSEDYDENYLGIWYTGDAEVRKSFDHPTNVLLPGMKLGYDTRTRQNWTLTSSLSDNTSVSGAFTLSWEPINETYKREEKHETDMDTHYLTVVPRFGAFMVYEEAKTKTRTKSGYMSPEYAMEGTFSIKSDIYSFGVLIRKSSVEEEIVASPTTSDMISMLLNDTVSLLAPKRPAFFTRRVESNSTLVQIKPEDYSINNMTISVMEGR</sequence>
<dbReference type="EMBL" id="CM042018">
    <property type="protein sequence ID" value="KAI3828623.1"/>
    <property type="molecule type" value="Genomic_DNA"/>
</dbReference>
<proteinExistence type="predicted"/>
<organism evidence="1 2">
    <name type="scientific">Smallanthus sonchifolius</name>
    <dbReference type="NCBI Taxonomy" id="185202"/>
    <lineage>
        <taxon>Eukaryota</taxon>
        <taxon>Viridiplantae</taxon>
        <taxon>Streptophyta</taxon>
        <taxon>Embryophyta</taxon>
        <taxon>Tracheophyta</taxon>
        <taxon>Spermatophyta</taxon>
        <taxon>Magnoliopsida</taxon>
        <taxon>eudicotyledons</taxon>
        <taxon>Gunneridae</taxon>
        <taxon>Pentapetalae</taxon>
        <taxon>asterids</taxon>
        <taxon>campanulids</taxon>
        <taxon>Asterales</taxon>
        <taxon>Asteraceae</taxon>
        <taxon>Asteroideae</taxon>
        <taxon>Heliantheae alliance</taxon>
        <taxon>Millerieae</taxon>
        <taxon>Smallanthus</taxon>
    </lineage>
</organism>
<reference evidence="2" key="1">
    <citation type="journal article" date="2022" name="Mol. Ecol. Resour.">
        <title>The genomes of chicory, endive, great burdock and yacon provide insights into Asteraceae palaeo-polyploidization history and plant inulin production.</title>
        <authorList>
            <person name="Fan W."/>
            <person name="Wang S."/>
            <person name="Wang H."/>
            <person name="Wang A."/>
            <person name="Jiang F."/>
            <person name="Liu H."/>
            <person name="Zhao H."/>
            <person name="Xu D."/>
            <person name="Zhang Y."/>
        </authorList>
    </citation>
    <scope>NUCLEOTIDE SEQUENCE [LARGE SCALE GENOMIC DNA]</scope>
    <source>
        <strain evidence="2">cv. Yunnan</strain>
    </source>
</reference>
<evidence type="ECO:0000313" key="2">
    <source>
        <dbReference type="Proteomes" id="UP001056120"/>
    </source>
</evidence>
<accession>A0ACB9K8S9</accession>
<reference evidence="1 2" key="2">
    <citation type="journal article" date="2022" name="Mol. Ecol. Resour.">
        <title>The genomes of chicory, endive, great burdock and yacon provide insights into Asteraceae paleo-polyploidization history and plant inulin production.</title>
        <authorList>
            <person name="Fan W."/>
            <person name="Wang S."/>
            <person name="Wang H."/>
            <person name="Wang A."/>
            <person name="Jiang F."/>
            <person name="Liu H."/>
            <person name="Zhao H."/>
            <person name="Xu D."/>
            <person name="Zhang Y."/>
        </authorList>
    </citation>
    <scope>NUCLEOTIDE SEQUENCE [LARGE SCALE GENOMIC DNA]</scope>
    <source>
        <strain evidence="2">cv. Yunnan</strain>
        <tissue evidence="1">Leaves</tissue>
    </source>
</reference>
<evidence type="ECO:0000313" key="1">
    <source>
        <dbReference type="EMBL" id="KAI3828623.1"/>
    </source>
</evidence>
<comment type="caution">
    <text evidence="1">The sequence shown here is derived from an EMBL/GenBank/DDBJ whole genome shotgun (WGS) entry which is preliminary data.</text>
</comment>
<keyword evidence="2" id="KW-1185">Reference proteome</keyword>
<gene>
    <name evidence="1" type="ORF">L1987_02730</name>
</gene>
<protein>
    <submittedName>
        <fullName evidence="1">Uncharacterized protein</fullName>
    </submittedName>
</protein>
<name>A0ACB9K8S9_9ASTR</name>
<dbReference type="Proteomes" id="UP001056120">
    <property type="component" value="Linkage Group LG01"/>
</dbReference>